<evidence type="ECO:0000256" key="1">
    <source>
        <dbReference type="SAM" id="MobiDB-lite"/>
    </source>
</evidence>
<dbReference type="OrthoDB" id="10483474at2759"/>
<dbReference type="GeneID" id="17326315"/>
<sequence>MSFGTNAVRSGHRRTQRPSTHRNKGASTNSFPKSRTVDSSREDNPSATPFEKHERPEKLFTRETENQRLSRQRNDSPVFNSDSPHAGMWPEVDHSVNNLDTRTAEGVWVAQKPCAHKLEVWQSRDDCGNAFERMNLEPDPVPIAAGCSKKCGITSMPTEERDNTRILRRKFNYAAAVATGTSHAKVEQEVTASIERAGLADVAHGKEPALMVAPAVDRSQVSSVNKALSEELHATDENDDESPRVRAEARISKPAIYDSTMDEASNPCVVDQASRISTTSQELKLGTPSIVQGVWASRSDRVSEDVSRIEGAQAPQLGSVESSSGLKVGGGVGESLSLQFGSLGLNGLEGVNWSASGKSSESVSAVTEGDDSCIVGDPSVTTHGSASNAPSNTPGAVSVVSRSVHAAIGSPADRKADKLLPNSASVPVSSPSGSKSARSGVFPVLPVAPAGSYATANYGPPYLIPQVHGYSPAIGSFESSGDAGSARSLKAGPPGSLSLNDPVSLSGLASGNGKFAGIPGLGDLPAVPSVPGATRKDSLHEIADIDDTCGLSSSGLPAGIDPLGAPYMLPGYPSIQYPVYAFPNAPYPAPPAMTAAGPNQFPYPHAGQVGPAQSSRGGFGFDDGSVTLGRTRSSSGMGESVYTPGAYLPSSHSNTQKVSSEASYKHMRAPPPTGSSLGPLGVGGGFVHGVAYSEYSPTTGGAGTNTFVGNNGTNMGWNGREGLSGRTENASGSRPVSHAGSQASALYPNGPGGAPAGYWALQGGYYP</sequence>
<accession>R7QMI4</accession>
<organism evidence="2 3">
    <name type="scientific">Chondrus crispus</name>
    <name type="common">Carrageen Irish moss</name>
    <name type="synonym">Polymorpha crispa</name>
    <dbReference type="NCBI Taxonomy" id="2769"/>
    <lineage>
        <taxon>Eukaryota</taxon>
        <taxon>Rhodophyta</taxon>
        <taxon>Florideophyceae</taxon>
        <taxon>Rhodymeniophycidae</taxon>
        <taxon>Gigartinales</taxon>
        <taxon>Gigartinaceae</taxon>
        <taxon>Chondrus</taxon>
    </lineage>
</organism>
<feature type="region of interest" description="Disordered" evidence="1">
    <location>
        <begin position="1"/>
        <end position="93"/>
    </location>
</feature>
<name>R7QMI4_CHOCR</name>
<dbReference type="Proteomes" id="UP000012073">
    <property type="component" value="Unassembled WGS sequence"/>
</dbReference>
<feature type="region of interest" description="Disordered" evidence="1">
    <location>
        <begin position="306"/>
        <end position="326"/>
    </location>
</feature>
<keyword evidence="3" id="KW-1185">Reference proteome</keyword>
<gene>
    <name evidence="2" type="ORF">CHC_T00001182001</name>
</gene>
<feature type="compositionally biased region" description="Polar residues" evidence="1">
    <location>
        <begin position="726"/>
        <end position="741"/>
    </location>
</feature>
<dbReference type="KEGG" id="ccp:CHC_T00001182001"/>
<feature type="compositionally biased region" description="Low complexity" evidence="1">
    <location>
        <begin position="423"/>
        <end position="439"/>
    </location>
</feature>
<proteinExistence type="predicted"/>
<feature type="compositionally biased region" description="Basic residues" evidence="1">
    <location>
        <begin position="10"/>
        <end position="24"/>
    </location>
</feature>
<feature type="region of interest" description="Disordered" evidence="1">
    <location>
        <begin position="411"/>
        <end position="439"/>
    </location>
</feature>
<feature type="compositionally biased region" description="Basic and acidic residues" evidence="1">
    <location>
        <begin position="35"/>
        <end position="74"/>
    </location>
</feature>
<dbReference type="AlphaFoldDB" id="R7QMI4"/>
<evidence type="ECO:0000313" key="3">
    <source>
        <dbReference type="Proteomes" id="UP000012073"/>
    </source>
</evidence>
<reference evidence="3" key="1">
    <citation type="journal article" date="2013" name="Proc. Natl. Acad. Sci. U.S.A.">
        <title>Genome structure and metabolic features in the red seaweed Chondrus crispus shed light on evolution of the Archaeplastida.</title>
        <authorList>
            <person name="Collen J."/>
            <person name="Porcel B."/>
            <person name="Carre W."/>
            <person name="Ball S.G."/>
            <person name="Chaparro C."/>
            <person name="Tonon T."/>
            <person name="Barbeyron T."/>
            <person name="Michel G."/>
            <person name="Noel B."/>
            <person name="Valentin K."/>
            <person name="Elias M."/>
            <person name="Artiguenave F."/>
            <person name="Arun A."/>
            <person name="Aury J.M."/>
            <person name="Barbosa-Neto J.F."/>
            <person name="Bothwell J.H."/>
            <person name="Bouget F.Y."/>
            <person name="Brillet L."/>
            <person name="Cabello-Hurtado F."/>
            <person name="Capella-Gutierrez S."/>
            <person name="Charrier B."/>
            <person name="Cladiere L."/>
            <person name="Cock J.M."/>
            <person name="Coelho S.M."/>
            <person name="Colleoni C."/>
            <person name="Czjzek M."/>
            <person name="Da Silva C."/>
            <person name="Delage L."/>
            <person name="Denoeud F."/>
            <person name="Deschamps P."/>
            <person name="Dittami S.M."/>
            <person name="Gabaldon T."/>
            <person name="Gachon C.M."/>
            <person name="Groisillier A."/>
            <person name="Herve C."/>
            <person name="Jabbari K."/>
            <person name="Katinka M."/>
            <person name="Kloareg B."/>
            <person name="Kowalczyk N."/>
            <person name="Labadie K."/>
            <person name="Leblanc C."/>
            <person name="Lopez P.J."/>
            <person name="McLachlan D.H."/>
            <person name="Meslet-Cladiere L."/>
            <person name="Moustafa A."/>
            <person name="Nehr Z."/>
            <person name="Nyvall Collen P."/>
            <person name="Panaud O."/>
            <person name="Partensky F."/>
            <person name="Poulain J."/>
            <person name="Rensing S.A."/>
            <person name="Rousvoal S."/>
            <person name="Samson G."/>
            <person name="Symeonidi A."/>
            <person name="Weissenbach J."/>
            <person name="Zambounis A."/>
            <person name="Wincker P."/>
            <person name="Boyen C."/>
        </authorList>
    </citation>
    <scope>NUCLEOTIDE SEQUENCE [LARGE SCALE GENOMIC DNA]</scope>
    <source>
        <strain evidence="3">cv. Stackhouse</strain>
    </source>
</reference>
<evidence type="ECO:0000313" key="2">
    <source>
        <dbReference type="EMBL" id="CDF38691.1"/>
    </source>
</evidence>
<dbReference type="RefSeq" id="XP_005718596.1">
    <property type="nucleotide sequence ID" value="XM_005718539.1"/>
</dbReference>
<dbReference type="Gramene" id="CDF38691">
    <property type="protein sequence ID" value="CDF38691"/>
    <property type="gene ID" value="CHC_T00001182001"/>
</dbReference>
<dbReference type="EMBL" id="HG001953">
    <property type="protein sequence ID" value="CDF38691.1"/>
    <property type="molecule type" value="Genomic_DNA"/>
</dbReference>
<protein>
    <submittedName>
        <fullName evidence="2">Uncharacterized protein</fullName>
    </submittedName>
</protein>
<feature type="compositionally biased region" description="Low complexity" evidence="1">
    <location>
        <begin position="317"/>
        <end position="326"/>
    </location>
</feature>
<feature type="region of interest" description="Disordered" evidence="1">
    <location>
        <begin position="720"/>
        <end position="741"/>
    </location>
</feature>